<dbReference type="CDD" id="cd06561">
    <property type="entry name" value="AlkD_like"/>
    <property type="match status" value="1"/>
</dbReference>
<dbReference type="PANTHER" id="PTHR34070:SF1">
    <property type="entry name" value="DNA ALKYLATION REPAIR PROTEIN"/>
    <property type="match status" value="1"/>
</dbReference>
<dbReference type="EMBL" id="AP028055">
    <property type="protein sequence ID" value="BEH00021.1"/>
    <property type="molecule type" value="Genomic_DNA"/>
</dbReference>
<keyword evidence="2" id="KW-1185">Reference proteome</keyword>
<dbReference type="PANTHER" id="PTHR34070">
    <property type="entry name" value="ARMADILLO-TYPE FOLD"/>
    <property type="match status" value="1"/>
</dbReference>
<dbReference type="InterPro" id="IPR016024">
    <property type="entry name" value="ARM-type_fold"/>
</dbReference>
<name>A0ABN6Z652_9BACE</name>
<dbReference type="RefSeq" id="WP_353331008.1">
    <property type="nucleotide sequence ID" value="NZ_AP028055.1"/>
</dbReference>
<dbReference type="Proteomes" id="UP001496674">
    <property type="component" value="Chromosome"/>
</dbReference>
<protein>
    <submittedName>
        <fullName evidence="1">DNA alkylation repair protein</fullName>
    </submittedName>
</protein>
<proteinExistence type="predicted"/>
<dbReference type="InterPro" id="IPR014825">
    <property type="entry name" value="DNA_alkylation"/>
</dbReference>
<dbReference type="Gene3D" id="1.25.10.90">
    <property type="match status" value="1"/>
</dbReference>
<dbReference type="SUPFAM" id="SSF48371">
    <property type="entry name" value="ARM repeat"/>
    <property type="match status" value="1"/>
</dbReference>
<evidence type="ECO:0000313" key="2">
    <source>
        <dbReference type="Proteomes" id="UP001496674"/>
    </source>
</evidence>
<sequence>MNAIEVKIELEKHANEQKRDFLPVFFKTGKGQYGEGDRFMGVVVPDIRLVAKIFKTLPFDEIALLLKSEYHECRMCALLILVEGFKKGSEEERTRIYHFYLSSTSRINNWDLVDLSAPQIVGGYLINRSREELYRLASSSLLWDQRIAMLATLTFIRNNEFTDTIRLAEMMLHHPHDLMHKAVGWMLREAGKRKKEVLVEFLEKHHKEMPRTMLRYSIEKLSEQERKYYMKR</sequence>
<organism evidence="1 2">
    <name type="scientific">Bacteroides sedimenti</name>
    <dbReference type="NCBI Taxonomy" id="2136147"/>
    <lineage>
        <taxon>Bacteria</taxon>
        <taxon>Pseudomonadati</taxon>
        <taxon>Bacteroidota</taxon>
        <taxon>Bacteroidia</taxon>
        <taxon>Bacteroidales</taxon>
        <taxon>Bacteroidaceae</taxon>
        <taxon>Bacteroides</taxon>
    </lineage>
</organism>
<dbReference type="Pfam" id="PF08713">
    <property type="entry name" value="DNA_alkylation"/>
    <property type="match status" value="1"/>
</dbReference>
<reference evidence="1 2" key="1">
    <citation type="submission" date="2023-04" db="EMBL/GenBank/DDBJ databases">
        <title>Draft genome sequence of acteroides sedimenti strain YN3PY1.</title>
        <authorList>
            <person name="Yoshida N."/>
        </authorList>
    </citation>
    <scope>NUCLEOTIDE SEQUENCE [LARGE SCALE GENOMIC DNA]</scope>
    <source>
        <strain evidence="1 2">YN3PY1</strain>
    </source>
</reference>
<evidence type="ECO:0000313" key="1">
    <source>
        <dbReference type="EMBL" id="BEH00021.1"/>
    </source>
</evidence>
<gene>
    <name evidence="1" type="ORF">BSYN_22850</name>
</gene>
<accession>A0ABN6Z652</accession>